<protein>
    <submittedName>
        <fullName evidence="1">Uncharacterized protein</fullName>
    </submittedName>
</protein>
<evidence type="ECO:0000313" key="2">
    <source>
        <dbReference type="Proteomes" id="UP001479290"/>
    </source>
</evidence>
<organism evidence="1 2">
    <name type="scientific">Culter alburnus</name>
    <name type="common">Topmouth culter</name>
    <dbReference type="NCBI Taxonomy" id="194366"/>
    <lineage>
        <taxon>Eukaryota</taxon>
        <taxon>Metazoa</taxon>
        <taxon>Chordata</taxon>
        <taxon>Craniata</taxon>
        <taxon>Vertebrata</taxon>
        <taxon>Euteleostomi</taxon>
        <taxon>Actinopterygii</taxon>
        <taxon>Neopterygii</taxon>
        <taxon>Teleostei</taxon>
        <taxon>Ostariophysi</taxon>
        <taxon>Cypriniformes</taxon>
        <taxon>Xenocyprididae</taxon>
        <taxon>Xenocypridinae</taxon>
        <taxon>Culter</taxon>
    </lineage>
</organism>
<dbReference type="AlphaFoldDB" id="A0AAW1ZPB2"/>
<dbReference type="Proteomes" id="UP001479290">
    <property type="component" value="Unassembled WGS sequence"/>
</dbReference>
<accession>A0AAW1ZPB2</accession>
<keyword evidence="2" id="KW-1185">Reference proteome</keyword>
<sequence>MEPMFRRREHGEDKIKNWSLRPKRPVLIMRDSNMGRLPAIFEDKVQMERYPGAHWFHAYEILRNRTPTTD</sequence>
<evidence type="ECO:0000313" key="1">
    <source>
        <dbReference type="EMBL" id="KAK9962713.1"/>
    </source>
</evidence>
<gene>
    <name evidence="1" type="ORF">ABG768_008067</name>
</gene>
<name>A0AAW1ZPB2_CULAL</name>
<dbReference type="EMBL" id="JAWDJR010000015">
    <property type="protein sequence ID" value="KAK9962713.1"/>
    <property type="molecule type" value="Genomic_DNA"/>
</dbReference>
<proteinExistence type="predicted"/>
<comment type="caution">
    <text evidence="1">The sequence shown here is derived from an EMBL/GenBank/DDBJ whole genome shotgun (WGS) entry which is preliminary data.</text>
</comment>
<reference evidence="1 2" key="1">
    <citation type="submission" date="2024-05" db="EMBL/GenBank/DDBJ databases">
        <title>A high-quality chromosomal-level genome assembly of Topmouth culter (Culter alburnus).</title>
        <authorList>
            <person name="Zhao H."/>
        </authorList>
    </citation>
    <scope>NUCLEOTIDE SEQUENCE [LARGE SCALE GENOMIC DNA]</scope>
    <source>
        <strain evidence="1">CATC2023</strain>
        <tissue evidence="1">Muscle</tissue>
    </source>
</reference>